<comment type="caution">
    <text evidence="1">The sequence shown here is derived from an EMBL/GenBank/DDBJ whole genome shotgun (WGS) entry which is preliminary data.</text>
</comment>
<reference evidence="1" key="1">
    <citation type="submission" date="2022-07" db="EMBL/GenBank/DDBJ databases">
        <title>Genome Sequence of Phlebia brevispora.</title>
        <authorList>
            <person name="Buettner E."/>
        </authorList>
    </citation>
    <scope>NUCLEOTIDE SEQUENCE</scope>
    <source>
        <strain evidence="1">MPL23</strain>
    </source>
</reference>
<organism evidence="1 2">
    <name type="scientific">Phlebia brevispora</name>
    <dbReference type="NCBI Taxonomy" id="194682"/>
    <lineage>
        <taxon>Eukaryota</taxon>
        <taxon>Fungi</taxon>
        <taxon>Dikarya</taxon>
        <taxon>Basidiomycota</taxon>
        <taxon>Agaricomycotina</taxon>
        <taxon>Agaricomycetes</taxon>
        <taxon>Polyporales</taxon>
        <taxon>Meruliaceae</taxon>
        <taxon>Phlebia</taxon>
    </lineage>
</organism>
<keyword evidence="2" id="KW-1185">Reference proteome</keyword>
<sequence length="93" mass="10070">MASEETPLLSDQIDSELEAAEELAIKQHEAVYNRFSSLQKRTIVSLISLAGLSPLLISGVFIPSIPQIARDLNTTGAVVKYVIIEAILYGKVA</sequence>
<accession>A0ACC1RJ39</accession>
<evidence type="ECO:0000313" key="1">
    <source>
        <dbReference type="EMBL" id="KAJ3518365.1"/>
    </source>
</evidence>
<gene>
    <name evidence="1" type="ORF">NM688_g9447</name>
</gene>
<name>A0ACC1RJ39_9APHY</name>
<evidence type="ECO:0000313" key="2">
    <source>
        <dbReference type="Proteomes" id="UP001148662"/>
    </source>
</evidence>
<protein>
    <submittedName>
        <fullName evidence="1">Uncharacterized protein</fullName>
    </submittedName>
</protein>
<dbReference type="Proteomes" id="UP001148662">
    <property type="component" value="Unassembled WGS sequence"/>
</dbReference>
<dbReference type="EMBL" id="JANHOG010002974">
    <property type="protein sequence ID" value="KAJ3518365.1"/>
    <property type="molecule type" value="Genomic_DNA"/>
</dbReference>
<proteinExistence type="predicted"/>